<sequence length="109" mass="12295">DFNITHSPDLDVTEGEMVNITCCVAGAQRLSYSWIKHQPKVKIQISKYSLLLKRTISGNTVVLWSQHKRPVLGSGNSICDGRSSMWFRLPLSQVIVQLSQGKPLRELMQ</sequence>
<evidence type="ECO:0000313" key="1">
    <source>
        <dbReference type="Ensembl" id="ENSCSEP00000030058.1"/>
    </source>
</evidence>
<evidence type="ECO:0008006" key="3">
    <source>
        <dbReference type="Google" id="ProtNLM"/>
    </source>
</evidence>
<dbReference type="SUPFAM" id="SSF48726">
    <property type="entry name" value="Immunoglobulin"/>
    <property type="match status" value="1"/>
</dbReference>
<reference evidence="1" key="2">
    <citation type="submission" date="2025-08" db="UniProtKB">
        <authorList>
            <consortium name="Ensembl"/>
        </authorList>
    </citation>
    <scope>IDENTIFICATION</scope>
</reference>
<dbReference type="InParanoid" id="A0A3P8WRI2"/>
<proteinExistence type="predicted"/>
<dbReference type="InterPro" id="IPR036179">
    <property type="entry name" value="Ig-like_dom_sf"/>
</dbReference>
<protein>
    <recommendedName>
        <fullName evidence="3">Ig-like domain-containing protein</fullName>
    </recommendedName>
</protein>
<evidence type="ECO:0000313" key="2">
    <source>
        <dbReference type="Proteomes" id="UP000265120"/>
    </source>
</evidence>
<dbReference type="AlphaFoldDB" id="A0A3P8WRI2"/>
<accession>A0A3P8WRI2</accession>
<keyword evidence="2" id="KW-1185">Reference proteome</keyword>
<dbReference type="Ensembl" id="ENSCSET00000030462.1">
    <property type="protein sequence ID" value="ENSCSEP00000030058.1"/>
    <property type="gene ID" value="ENSCSEG00000019257.1"/>
</dbReference>
<organism evidence="1 2">
    <name type="scientific">Cynoglossus semilaevis</name>
    <name type="common">Tongue sole</name>
    <dbReference type="NCBI Taxonomy" id="244447"/>
    <lineage>
        <taxon>Eukaryota</taxon>
        <taxon>Metazoa</taxon>
        <taxon>Chordata</taxon>
        <taxon>Craniata</taxon>
        <taxon>Vertebrata</taxon>
        <taxon>Euteleostomi</taxon>
        <taxon>Actinopterygii</taxon>
        <taxon>Neopterygii</taxon>
        <taxon>Teleostei</taxon>
        <taxon>Neoteleostei</taxon>
        <taxon>Acanthomorphata</taxon>
        <taxon>Carangaria</taxon>
        <taxon>Pleuronectiformes</taxon>
        <taxon>Pleuronectoidei</taxon>
        <taxon>Cynoglossidae</taxon>
        <taxon>Cynoglossinae</taxon>
        <taxon>Cynoglossus</taxon>
    </lineage>
</organism>
<dbReference type="Proteomes" id="UP000265120">
    <property type="component" value="Chromosome 1"/>
</dbReference>
<reference evidence="1 2" key="1">
    <citation type="journal article" date="2014" name="Nat. Genet.">
        <title>Whole-genome sequence of a flatfish provides insights into ZW sex chromosome evolution and adaptation to a benthic lifestyle.</title>
        <authorList>
            <person name="Chen S."/>
            <person name="Zhang G."/>
            <person name="Shao C."/>
            <person name="Huang Q."/>
            <person name="Liu G."/>
            <person name="Zhang P."/>
            <person name="Song W."/>
            <person name="An N."/>
            <person name="Chalopin D."/>
            <person name="Volff J.N."/>
            <person name="Hong Y."/>
            <person name="Li Q."/>
            <person name="Sha Z."/>
            <person name="Zhou H."/>
            <person name="Xie M."/>
            <person name="Yu Q."/>
            <person name="Liu Y."/>
            <person name="Xiang H."/>
            <person name="Wang N."/>
            <person name="Wu K."/>
            <person name="Yang C."/>
            <person name="Zhou Q."/>
            <person name="Liao X."/>
            <person name="Yang L."/>
            <person name="Hu Q."/>
            <person name="Zhang J."/>
            <person name="Meng L."/>
            <person name="Jin L."/>
            <person name="Tian Y."/>
            <person name="Lian J."/>
            <person name="Yang J."/>
            <person name="Miao G."/>
            <person name="Liu S."/>
            <person name="Liang Z."/>
            <person name="Yan F."/>
            <person name="Li Y."/>
            <person name="Sun B."/>
            <person name="Zhang H."/>
            <person name="Zhang J."/>
            <person name="Zhu Y."/>
            <person name="Du M."/>
            <person name="Zhao Y."/>
            <person name="Schartl M."/>
            <person name="Tang Q."/>
            <person name="Wang J."/>
        </authorList>
    </citation>
    <scope>NUCLEOTIDE SEQUENCE</scope>
</reference>
<name>A0A3P8WRI2_CYNSE</name>
<reference evidence="1" key="3">
    <citation type="submission" date="2025-09" db="UniProtKB">
        <authorList>
            <consortium name="Ensembl"/>
        </authorList>
    </citation>
    <scope>IDENTIFICATION</scope>
</reference>